<evidence type="ECO:0000259" key="1">
    <source>
        <dbReference type="Pfam" id="PF20178"/>
    </source>
</evidence>
<evidence type="ECO:0000313" key="3">
    <source>
        <dbReference type="Proteomes" id="UP001228468"/>
    </source>
</evidence>
<gene>
    <name evidence="2" type="ORF">RAM78_21100</name>
</gene>
<dbReference type="Proteomes" id="UP001228468">
    <property type="component" value="Unassembled WGS sequence"/>
</dbReference>
<accession>A0ABT9K866</accession>
<evidence type="ECO:0000313" key="2">
    <source>
        <dbReference type="EMBL" id="MDP8574897.1"/>
    </source>
</evidence>
<sequence length="1186" mass="133043">MFDLLVGGKRIYLAGYLQWLQSQLWIVIKQGQVVSKLFKSLMRHSLGEQVTWAEEWEKASQAKSRLFAIIDAVPTVADTVRNLLESELARLRKNIDIDKVYINTDPAFPADENRPSGTLWEVTLYCLDNNVSPLYIDGSDGVFLLPDTFGEQFKVKTLDTLIVEDLIAAVSAGLPTALRSDIGKFWAASVQSARPDAEPSSNKQAFIEAYASVTSAELSLSVMANNFDASLGERFAYLLDGMGRGTFEVNLQPVPDYLQSLQPCFVLDNAERPEAEMPLVNESTSYLLHTPENGFELFEKNSELHEHLQGRLSVAGDQIRYLKAGQSAHRFCAEAHLKGQLDSVSALVDGREQLDTTLTSALQENQQMHVLRYGINTRFFLLWRALKRTEWPNWLGAASSDVQERYTELEDSRDQYQADYSTAFDACFSFKDYVLRTFAGWAGRVLGEQLDPEAISVHSSYTLRIAGRTIEQEDTRTLTEFIVFGLHDNDHKATLTITGAPNGSRFTAEALEQWLAHRNVRLEYAQDLASTPSVDYQEAYRNYLFSQMEFAVFVARHSGRLDSTDAEIIERVMANDSSVTIQGLKIRLHGPALKDVLMISAGGYAPSLMFIKTPAGDFELHKFSNIYAANRWLETALTSNREYAALLIHPDYLNGAGVLRVNALSQLEYSYTLDGQPVELHLDSEAPLADYVNVAYRAEVALHKAIAPAAYRAIGFEGRKRYAGLTTELKALSTVDARDNGFPTFEQFTYDAVKAQIEEILRSRGTDVAVNPDHIFVQTEDYRKSVTDVLLEGLAFEAVHPAYETKFSPKYYLVNGHPNIEKLDIRDLSSLSKTFRPGDRYAAMLKEQYLDKAHPDYAFKRAVHARKIRCEMNCNAFSDFFNGRLSSETFAAVQRVIDSLKESGGYQSIVNDNFEGDEGLYKLNVGKLGLAATWDRTVGGVYIFRLKLLSGFHDLLYTPDAPDLVSFRPIAEFIPSIRFRYGPFREYYSGRIMLVDKQVVESYFDDLVATLDTRPVLRTQNRAKLPDLFTFHDERVRRVLSDIDERTTSLNEVIASLIYDNLLKAANIVSLVVPPIGTVVVAVQMMKSIYDASQSHRRGDYSAALGHVRDVLTGLLTLGKAAAAGAPAKQLTRVQRSFLDMFEDARTVAELVTYYTGHEDPQDELIGFFKSLMEDAGTALSKTTVR</sequence>
<keyword evidence="3" id="KW-1185">Reference proteome</keyword>
<organism evidence="2 3">
    <name type="scientific">Pseudomonas iranensis</name>
    <dbReference type="NCBI Taxonomy" id="2745503"/>
    <lineage>
        <taxon>Bacteria</taxon>
        <taxon>Pseudomonadati</taxon>
        <taxon>Pseudomonadota</taxon>
        <taxon>Gammaproteobacteria</taxon>
        <taxon>Pseudomonadales</taxon>
        <taxon>Pseudomonadaceae</taxon>
        <taxon>Pseudomonas</taxon>
    </lineage>
</organism>
<dbReference type="EMBL" id="JAVCAN010000011">
    <property type="protein sequence ID" value="MDP8574897.1"/>
    <property type="molecule type" value="Genomic_DNA"/>
</dbReference>
<dbReference type="InterPro" id="IPR046673">
    <property type="entry name" value="ToxA_N"/>
</dbReference>
<name>A0ABT9K866_9PSED</name>
<proteinExistence type="predicted"/>
<dbReference type="Pfam" id="PF20178">
    <property type="entry name" value="ToxA_N"/>
    <property type="match status" value="1"/>
</dbReference>
<comment type="caution">
    <text evidence="2">The sequence shown here is derived from an EMBL/GenBank/DDBJ whole genome shotgun (WGS) entry which is preliminary data.</text>
</comment>
<feature type="domain" description="Dermonecrotic toxin N-terminal" evidence="1">
    <location>
        <begin position="444"/>
        <end position="640"/>
    </location>
</feature>
<protein>
    <recommendedName>
        <fullName evidence="1">Dermonecrotic toxin N-terminal domain-containing protein</fullName>
    </recommendedName>
</protein>
<dbReference type="RefSeq" id="WP_240783233.1">
    <property type="nucleotide sequence ID" value="NZ_JAVCAN010000011.1"/>
</dbReference>
<reference evidence="2 3" key="1">
    <citation type="submission" date="2023-08" db="EMBL/GenBank/DDBJ databases">
        <title>Whole Genome exploration of the biotechnological potential of heavy metal resistant bacteria.</title>
        <authorList>
            <person name="Adeniji A."/>
            <person name="Ayangbenro A."/>
        </authorList>
    </citation>
    <scope>NUCLEOTIDE SEQUENCE [LARGE SCALE GENOMIC DNA]</scope>
    <source>
        <strain evidence="2 3">ABS_30</strain>
    </source>
</reference>